<dbReference type="Proteomes" id="UP000602198">
    <property type="component" value="Unassembled WGS sequence"/>
</dbReference>
<sequence length="161" mass="17532">MSDDQSACGSTHVQVIAGANAAGEPVYEVLPAKLLEHNDYEILGSPALTYDFAAGDHLRVFDDGRFEVLRRGGNLCLRAYPKSSPPSDVGIRTLTAAFDRLGGVVEMPSDRRFIVITVPVTAGFVAIQDAIEGWATEHGCVWGYGNVYDEDDNPLDWWITT</sequence>
<gene>
    <name evidence="1" type="ORF">JK358_15590</name>
</gene>
<dbReference type="EMBL" id="JAERRJ010000005">
    <property type="protein sequence ID" value="MBL1075818.1"/>
    <property type="molecule type" value="Genomic_DNA"/>
</dbReference>
<dbReference type="InterPro" id="IPR025361">
    <property type="entry name" value="DUF4265"/>
</dbReference>
<comment type="caution">
    <text evidence="1">The sequence shown here is derived from an EMBL/GenBank/DDBJ whole genome shotgun (WGS) entry which is preliminary data.</text>
</comment>
<accession>A0ABS1M9I3</accession>
<dbReference type="Pfam" id="PF14085">
    <property type="entry name" value="DUF4265"/>
    <property type="match status" value="1"/>
</dbReference>
<protein>
    <submittedName>
        <fullName evidence="1">DUF4265 domain-containing protein</fullName>
    </submittedName>
</protein>
<evidence type="ECO:0000313" key="2">
    <source>
        <dbReference type="Proteomes" id="UP000602198"/>
    </source>
</evidence>
<organism evidence="1 2">
    <name type="scientific">Nocardia acididurans</name>
    <dbReference type="NCBI Taxonomy" id="2802282"/>
    <lineage>
        <taxon>Bacteria</taxon>
        <taxon>Bacillati</taxon>
        <taxon>Actinomycetota</taxon>
        <taxon>Actinomycetes</taxon>
        <taxon>Mycobacteriales</taxon>
        <taxon>Nocardiaceae</taxon>
        <taxon>Nocardia</taxon>
    </lineage>
</organism>
<keyword evidence="2" id="KW-1185">Reference proteome</keyword>
<reference evidence="1 2" key="1">
    <citation type="submission" date="2021-01" db="EMBL/GenBank/DDBJ databases">
        <title>WGS of actinomycetes isolated from Thailand.</title>
        <authorList>
            <person name="Thawai C."/>
        </authorList>
    </citation>
    <scope>NUCLEOTIDE SEQUENCE [LARGE SCALE GENOMIC DNA]</scope>
    <source>
        <strain evidence="1 2">LPG 2</strain>
    </source>
</reference>
<evidence type="ECO:0000313" key="1">
    <source>
        <dbReference type="EMBL" id="MBL1075818.1"/>
    </source>
</evidence>
<dbReference type="RefSeq" id="WP_201948221.1">
    <property type="nucleotide sequence ID" value="NZ_JAERRJ010000005.1"/>
</dbReference>
<name>A0ABS1M9I3_9NOCA</name>
<proteinExistence type="predicted"/>